<dbReference type="SUPFAM" id="SSF56672">
    <property type="entry name" value="DNA/RNA polymerases"/>
    <property type="match status" value="1"/>
</dbReference>
<gene>
    <name evidence="1" type="ORF">SSLN_LOCUS948</name>
</gene>
<protein>
    <submittedName>
        <fullName evidence="3">VPS13_mid_rpt domain-containing protein</fullName>
    </submittedName>
</protein>
<dbReference type="InterPro" id="IPR043502">
    <property type="entry name" value="DNA/RNA_pol_sf"/>
</dbReference>
<dbReference type="PANTHER" id="PTHR37984">
    <property type="entry name" value="PROTEIN CBG26694"/>
    <property type="match status" value="1"/>
</dbReference>
<reference evidence="1 2" key="2">
    <citation type="submission" date="2018-11" db="EMBL/GenBank/DDBJ databases">
        <authorList>
            <consortium name="Pathogen Informatics"/>
        </authorList>
    </citation>
    <scope>NUCLEOTIDE SEQUENCE [LARGE SCALE GENOMIC DNA]</scope>
    <source>
        <strain evidence="1 2">NST_G2</strain>
    </source>
</reference>
<proteinExistence type="predicted"/>
<evidence type="ECO:0000313" key="3">
    <source>
        <dbReference type="WBParaSite" id="SSLN_0000098701-mRNA-1"/>
    </source>
</evidence>
<dbReference type="EMBL" id="UYSU01001113">
    <property type="protein sequence ID" value="VDL86569.1"/>
    <property type="molecule type" value="Genomic_DNA"/>
</dbReference>
<sequence length="101" mass="11032">MSTLQNDFASVFQDVLGCCTKTKVILRLQPNAKPVFPPERQVPFAALIVVDLEHLQRDGGLQPVNHSARAASVVAVKKATGKFRICSEFSTGLNVDLDTHQ</sequence>
<dbReference type="WBParaSite" id="SSLN_0000098701-mRNA-1">
    <property type="protein sequence ID" value="SSLN_0000098701-mRNA-1"/>
    <property type="gene ID" value="SSLN_0000098701"/>
</dbReference>
<dbReference type="Gene3D" id="3.10.10.10">
    <property type="entry name" value="HIV Type 1 Reverse Transcriptase, subunit A, domain 1"/>
    <property type="match status" value="1"/>
</dbReference>
<evidence type="ECO:0000313" key="1">
    <source>
        <dbReference type="EMBL" id="VDL86569.1"/>
    </source>
</evidence>
<evidence type="ECO:0000313" key="2">
    <source>
        <dbReference type="Proteomes" id="UP000275846"/>
    </source>
</evidence>
<dbReference type="PANTHER" id="PTHR37984:SF5">
    <property type="entry name" value="PROTEIN NYNRIN-LIKE"/>
    <property type="match status" value="1"/>
</dbReference>
<organism evidence="3">
    <name type="scientific">Schistocephalus solidus</name>
    <name type="common">Tapeworm</name>
    <dbReference type="NCBI Taxonomy" id="70667"/>
    <lineage>
        <taxon>Eukaryota</taxon>
        <taxon>Metazoa</taxon>
        <taxon>Spiralia</taxon>
        <taxon>Lophotrochozoa</taxon>
        <taxon>Platyhelminthes</taxon>
        <taxon>Cestoda</taxon>
        <taxon>Eucestoda</taxon>
        <taxon>Diphyllobothriidea</taxon>
        <taxon>Diphyllobothriidae</taxon>
        <taxon>Schistocephalus</taxon>
    </lineage>
</organism>
<dbReference type="AlphaFoldDB" id="A0A183S9Q0"/>
<dbReference type="OrthoDB" id="5978043at2759"/>
<dbReference type="InterPro" id="IPR050951">
    <property type="entry name" value="Retrovirus_Pol_polyprotein"/>
</dbReference>
<dbReference type="STRING" id="70667.A0A183S9Q0"/>
<dbReference type="Proteomes" id="UP000275846">
    <property type="component" value="Unassembled WGS sequence"/>
</dbReference>
<accession>A0A183S9Q0</accession>
<keyword evidence="2" id="KW-1185">Reference proteome</keyword>
<name>A0A183S9Q0_SCHSO</name>
<reference evidence="3" key="1">
    <citation type="submission" date="2016-06" db="UniProtKB">
        <authorList>
            <consortium name="WormBaseParasite"/>
        </authorList>
    </citation>
    <scope>IDENTIFICATION</scope>
</reference>